<dbReference type="EMBL" id="VICD02000226">
    <property type="protein sequence ID" value="KAB8176828.1"/>
    <property type="molecule type" value="Genomic_DNA"/>
</dbReference>
<dbReference type="InterPro" id="IPR014545">
    <property type="entry name" value="UCP028415"/>
</dbReference>
<dbReference type="OrthoDB" id="8836344at2"/>
<name>A0A508ACM8_9GAMM</name>
<dbReference type="Proteomes" id="UP000320431">
    <property type="component" value="Unassembled WGS sequence"/>
</dbReference>
<dbReference type="AlphaFoldDB" id="A0A508ACM8"/>
<dbReference type="InterPro" id="IPR019262">
    <property type="entry name" value="DUF2272"/>
</dbReference>
<evidence type="ECO:0000313" key="1">
    <source>
        <dbReference type="EMBL" id="KAB8176828.1"/>
    </source>
</evidence>
<organism evidence="1 2">
    <name type="scientific">Marilutibacter maris</name>
    <dbReference type="NCBI Taxonomy" id="1605891"/>
    <lineage>
        <taxon>Bacteria</taxon>
        <taxon>Pseudomonadati</taxon>
        <taxon>Pseudomonadota</taxon>
        <taxon>Gammaproteobacteria</taxon>
        <taxon>Lysobacterales</taxon>
        <taxon>Lysobacteraceae</taxon>
        <taxon>Marilutibacter</taxon>
    </lineage>
</organism>
<proteinExistence type="predicted"/>
<gene>
    <name evidence="1" type="ORF">FKV24_013120</name>
</gene>
<accession>A0A508ACM8</accession>
<sequence>MPRHLDRNPDMHVRGLEAAFASLAFALGLWLATPGTAWAGGGCRGEDPLQARTLAARVSAVACRENRLWYEAFIDIDGRLASTTVAEMEADALSDGMTPAWKRVVDYWRGSGLLGAVAQRPGASTCEYVTNDSYASPNCRGFLIDTPWSAAFVSYVMIQSGVPGFAASPSHIDYVRDAYRNQEHGPFRIADPLSETPADGDLLCFTRGASSVTDHAALMTWLGTNGSGALAMHCDIVVDANGSGDGRAYLVGGNVLQAVTMRILPINHAGRFWNLPQGRSIGCRPSNPGACSFNRQNWVALLKLKPGLPMPTMPASPRDWQPAAPQEQCCIHCVVGSGVPRCPNPATP</sequence>
<dbReference type="PIRSF" id="PIRSF028415">
    <property type="entry name" value="UCP028415"/>
    <property type="match status" value="1"/>
</dbReference>
<comment type="caution">
    <text evidence="1">The sequence shown here is derived from an EMBL/GenBank/DDBJ whole genome shotgun (WGS) entry which is preliminary data.</text>
</comment>
<protein>
    <submittedName>
        <fullName evidence="1">DUF2272 domain-containing protein</fullName>
    </submittedName>
</protein>
<reference evidence="1 2" key="1">
    <citation type="submission" date="2019-10" db="EMBL/GenBank/DDBJ databases">
        <title>Lysobacter alkalisoli sp. nov., isolated from saline-alkaline soil.</title>
        <authorList>
            <person name="Sun J.-Q."/>
        </authorList>
    </citation>
    <scope>NUCLEOTIDE SEQUENCE [LARGE SCALE GENOMIC DNA]</scope>
    <source>
        <strain evidence="1 2">KCTC 42381</strain>
    </source>
</reference>
<dbReference type="Pfam" id="PF10030">
    <property type="entry name" value="DUF2272"/>
    <property type="match status" value="1"/>
</dbReference>
<evidence type="ECO:0000313" key="2">
    <source>
        <dbReference type="Proteomes" id="UP000320431"/>
    </source>
</evidence>